<protein>
    <submittedName>
        <fullName evidence="1">Uncharacterized protein</fullName>
    </submittedName>
</protein>
<organism evidence="1 2">
    <name type="scientific">Aldrovandia affinis</name>
    <dbReference type="NCBI Taxonomy" id="143900"/>
    <lineage>
        <taxon>Eukaryota</taxon>
        <taxon>Metazoa</taxon>
        <taxon>Chordata</taxon>
        <taxon>Craniata</taxon>
        <taxon>Vertebrata</taxon>
        <taxon>Euteleostomi</taxon>
        <taxon>Actinopterygii</taxon>
        <taxon>Neopterygii</taxon>
        <taxon>Teleostei</taxon>
        <taxon>Notacanthiformes</taxon>
        <taxon>Halosauridae</taxon>
        <taxon>Aldrovandia</taxon>
    </lineage>
</organism>
<dbReference type="Proteomes" id="UP001221898">
    <property type="component" value="Unassembled WGS sequence"/>
</dbReference>
<evidence type="ECO:0000313" key="1">
    <source>
        <dbReference type="EMBL" id="KAJ8393092.1"/>
    </source>
</evidence>
<accession>A0AAD7RZ59</accession>
<sequence>MVVLSRLNETKLGRGAPPGGLSLRCSTPQILQINCSFPVELFGGKGSRSPQSQWSPGSVALQREGEVVIGRAIASWAGLRGVKGRG</sequence>
<name>A0AAD7RZ59_9TELE</name>
<dbReference type="EMBL" id="JAINUG010000140">
    <property type="protein sequence ID" value="KAJ8393092.1"/>
    <property type="molecule type" value="Genomic_DNA"/>
</dbReference>
<reference evidence="1" key="1">
    <citation type="journal article" date="2023" name="Science">
        <title>Genome structures resolve the early diversification of teleost fishes.</title>
        <authorList>
            <person name="Parey E."/>
            <person name="Louis A."/>
            <person name="Montfort J."/>
            <person name="Bouchez O."/>
            <person name="Roques C."/>
            <person name="Iampietro C."/>
            <person name="Lluch J."/>
            <person name="Castinel A."/>
            <person name="Donnadieu C."/>
            <person name="Desvignes T."/>
            <person name="Floi Bucao C."/>
            <person name="Jouanno E."/>
            <person name="Wen M."/>
            <person name="Mejri S."/>
            <person name="Dirks R."/>
            <person name="Jansen H."/>
            <person name="Henkel C."/>
            <person name="Chen W.J."/>
            <person name="Zahm M."/>
            <person name="Cabau C."/>
            <person name="Klopp C."/>
            <person name="Thompson A.W."/>
            <person name="Robinson-Rechavi M."/>
            <person name="Braasch I."/>
            <person name="Lecointre G."/>
            <person name="Bobe J."/>
            <person name="Postlethwait J.H."/>
            <person name="Berthelot C."/>
            <person name="Roest Crollius H."/>
            <person name="Guiguen Y."/>
        </authorList>
    </citation>
    <scope>NUCLEOTIDE SEQUENCE</scope>
    <source>
        <strain evidence="1">NC1722</strain>
    </source>
</reference>
<evidence type="ECO:0000313" key="2">
    <source>
        <dbReference type="Proteomes" id="UP001221898"/>
    </source>
</evidence>
<proteinExistence type="predicted"/>
<comment type="caution">
    <text evidence="1">The sequence shown here is derived from an EMBL/GenBank/DDBJ whole genome shotgun (WGS) entry which is preliminary data.</text>
</comment>
<keyword evidence="2" id="KW-1185">Reference proteome</keyword>
<gene>
    <name evidence="1" type="ORF">AAFF_G00067750</name>
</gene>
<dbReference type="AlphaFoldDB" id="A0AAD7RZ59"/>